<gene>
    <name evidence="1" type="ORF">GCM10009627_29270</name>
</gene>
<proteinExistence type="predicted"/>
<dbReference type="SUPFAM" id="SSF55144">
    <property type="entry name" value="LigT-like"/>
    <property type="match status" value="1"/>
</dbReference>
<keyword evidence="2" id="KW-1185">Reference proteome</keyword>
<sequence length="165" mass="17293">MRSIELVLDPDAERAVRDAWAALVAADLPSMGRHTSATNAPHLTLTAGETLAVPSGFDAPRPTALRPAGLLLFPAGPGRHVLGVSVVVDRALAAFHEAVHRAAPGGVDTSLPGRWAPHLTLARRPRDVDLPRMLEVLASVPLPDTLGVAGVRHWDGKTTTVTPVG</sequence>
<reference evidence="2" key="1">
    <citation type="journal article" date="2019" name="Int. J. Syst. Evol. Microbiol.">
        <title>The Global Catalogue of Microorganisms (GCM) 10K type strain sequencing project: providing services to taxonomists for standard genome sequencing and annotation.</title>
        <authorList>
            <consortium name="The Broad Institute Genomics Platform"/>
            <consortium name="The Broad Institute Genome Sequencing Center for Infectious Disease"/>
            <person name="Wu L."/>
            <person name="Ma J."/>
        </authorList>
    </citation>
    <scope>NUCLEOTIDE SEQUENCE [LARGE SCALE GENOMIC DNA]</scope>
    <source>
        <strain evidence="2">JCM 12140</strain>
    </source>
</reference>
<dbReference type="Proteomes" id="UP001501742">
    <property type="component" value="Unassembled WGS sequence"/>
</dbReference>
<evidence type="ECO:0000313" key="1">
    <source>
        <dbReference type="EMBL" id="GAA1494581.1"/>
    </source>
</evidence>
<protein>
    <submittedName>
        <fullName evidence="1">2'-5' RNA ligase family protein</fullName>
    </submittedName>
</protein>
<organism evidence="1 2">
    <name type="scientific">Curtobacterium herbarum</name>
    <dbReference type="NCBI Taxonomy" id="150122"/>
    <lineage>
        <taxon>Bacteria</taxon>
        <taxon>Bacillati</taxon>
        <taxon>Actinomycetota</taxon>
        <taxon>Actinomycetes</taxon>
        <taxon>Micrococcales</taxon>
        <taxon>Microbacteriaceae</taxon>
        <taxon>Curtobacterium</taxon>
    </lineage>
</organism>
<name>A0ABP4KB54_9MICO</name>
<dbReference type="GO" id="GO:0016874">
    <property type="term" value="F:ligase activity"/>
    <property type="evidence" value="ECO:0007669"/>
    <property type="project" value="UniProtKB-KW"/>
</dbReference>
<evidence type="ECO:0000313" key="2">
    <source>
        <dbReference type="Proteomes" id="UP001501742"/>
    </source>
</evidence>
<dbReference type="InterPro" id="IPR009097">
    <property type="entry name" value="Cyclic_Pdiesterase"/>
</dbReference>
<dbReference type="Gene3D" id="3.90.1140.10">
    <property type="entry name" value="Cyclic phosphodiesterase"/>
    <property type="match status" value="1"/>
</dbReference>
<keyword evidence="1" id="KW-0436">Ligase</keyword>
<accession>A0ABP4KB54</accession>
<dbReference type="EMBL" id="BAAAJX010000017">
    <property type="protein sequence ID" value="GAA1494581.1"/>
    <property type="molecule type" value="Genomic_DNA"/>
</dbReference>
<dbReference type="RefSeq" id="WP_204607297.1">
    <property type="nucleotide sequence ID" value="NZ_BAAAJX010000017.1"/>
</dbReference>
<comment type="caution">
    <text evidence="1">The sequence shown here is derived from an EMBL/GenBank/DDBJ whole genome shotgun (WGS) entry which is preliminary data.</text>
</comment>